<dbReference type="EMBL" id="KE125142">
    <property type="protein sequence ID" value="EPB71014.1"/>
    <property type="molecule type" value="Genomic_DNA"/>
</dbReference>
<organism evidence="1 2">
    <name type="scientific">Ancylostoma ceylanicum</name>
    <dbReference type="NCBI Taxonomy" id="53326"/>
    <lineage>
        <taxon>Eukaryota</taxon>
        <taxon>Metazoa</taxon>
        <taxon>Ecdysozoa</taxon>
        <taxon>Nematoda</taxon>
        <taxon>Chromadorea</taxon>
        <taxon>Rhabditida</taxon>
        <taxon>Rhabditina</taxon>
        <taxon>Rhabditomorpha</taxon>
        <taxon>Strongyloidea</taxon>
        <taxon>Ancylostomatidae</taxon>
        <taxon>Ancylostomatinae</taxon>
        <taxon>Ancylostoma</taxon>
    </lineage>
</organism>
<keyword evidence="2" id="KW-1185">Reference proteome</keyword>
<proteinExistence type="predicted"/>
<accession>A0A0D6LGB9</accession>
<dbReference type="AlphaFoldDB" id="A0A0D6LGB9"/>
<protein>
    <submittedName>
        <fullName evidence="1">Uncharacterized protein</fullName>
    </submittedName>
</protein>
<dbReference type="Proteomes" id="UP000054495">
    <property type="component" value="Unassembled WGS sequence"/>
</dbReference>
<sequence>MDSSDALKETIAITECIDTSFLRKAHLCDNLSRLFGSKSYDPLTLLSDTMRKETAFKVKSFAEVNEKPSPSGVGLLVPLDRQPAATVPDPSSFMLVDETTMRIKSSCEKIGGSSRTCPEAVCYDGSCSYGCATRYKILPVTGE</sequence>
<evidence type="ECO:0000313" key="2">
    <source>
        <dbReference type="Proteomes" id="UP000054495"/>
    </source>
</evidence>
<reference evidence="1 2" key="1">
    <citation type="submission" date="2013-05" db="EMBL/GenBank/DDBJ databases">
        <title>Draft genome of the parasitic nematode Anyclostoma ceylanicum.</title>
        <authorList>
            <person name="Mitreva M."/>
        </authorList>
    </citation>
    <scope>NUCLEOTIDE SEQUENCE [LARGE SCALE GENOMIC DNA]</scope>
</reference>
<gene>
    <name evidence="1" type="ORF">ANCCEY_09899</name>
</gene>
<name>A0A0D6LGB9_9BILA</name>
<evidence type="ECO:0000313" key="1">
    <source>
        <dbReference type="EMBL" id="EPB71014.1"/>
    </source>
</evidence>